<accession>A0A4Q4TG82</accession>
<dbReference type="AlphaFoldDB" id="A0A4Q4TG82"/>
<organism evidence="2 3">
    <name type="scientific">Monosporascus ibericus</name>
    <dbReference type="NCBI Taxonomy" id="155417"/>
    <lineage>
        <taxon>Eukaryota</taxon>
        <taxon>Fungi</taxon>
        <taxon>Dikarya</taxon>
        <taxon>Ascomycota</taxon>
        <taxon>Pezizomycotina</taxon>
        <taxon>Sordariomycetes</taxon>
        <taxon>Xylariomycetidae</taxon>
        <taxon>Xylariales</taxon>
        <taxon>Xylariales incertae sedis</taxon>
        <taxon>Monosporascus</taxon>
    </lineage>
</organism>
<proteinExistence type="predicted"/>
<feature type="region of interest" description="Disordered" evidence="1">
    <location>
        <begin position="58"/>
        <end position="90"/>
    </location>
</feature>
<evidence type="ECO:0000313" key="2">
    <source>
        <dbReference type="EMBL" id="RYP05866.1"/>
    </source>
</evidence>
<evidence type="ECO:0000313" key="3">
    <source>
        <dbReference type="Proteomes" id="UP000293360"/>
    </source>
</evidence>
<gene>
    <name evidence="2" type="ORF">DL764_003509</name>
</gene>
<keyword evidence="3" id="KW-1185">Reference proteome</keyword>
<feature type="compositionally biased region" description="Pro residues" evidence="1">
    <location>
        <begin position="71"/>
        <end position="90"/>
    </location>
</feature>
<name>A0A4Q4TG82_9PEZI</name>
<protein>
    <submittedName>
        <fullName evidence="2">Uncharacterized protein</fullName>
    </submittedName>
</protein>
<comment type="caution">
    <text evidence="2">The sequence shown here is derived from an EMBL/GenBank/DDBJ whole genome shotgun (WGS) entry which is preliminary data.</text>
</comment>
<sequence length="90" mass="9501">MILEHRRVLRAMLEGCNNREIIFIITIIITRMPAAPGAPQLPARAQAAAAVEAAAVAVNSVPEPEPEPELKGPPAPDPAAEPSTPARPPR</sequence>
<reference evidence="2 3" key="1">
    <citation type="submission" date="2018-06" db="EMBL/GenBank/DDBJ databases">
        <title>Complete Genomes of Monosporascus.</title>
        <authorList>
            <person name="Robinson A.J."/>
            <person name="Natvig D.O."/>
        </authorList>
    </citation>
    <scope>NUCLEOTIDE SEQUENCE [LARGE SCALE GENOMIC DNA]</scope>
    <source>
        <strain evidence="2 3">CBS 110550</strain>
    </source>
</reference>
<dbReference type="Proteomes" id="UP000293360">
    <property type="component" value="Unassembled WGS sequence"/>
</dbReference>
<dbReference type="EMBL" id="QJNU01000151">
    <property type="protein sequence ID" value="RYP05866.1"/>
    <property type="molecule type" value="Genomic_DNA"/>
</dbReference>
<evidence type="ECO:0000256" key="1">
    <source>
        <dbReference type="SAM" id="MobiDB-lite"/>
    </source>
</evidence>